<protein>
    <submittedName>
        <fullName evidence="7">rRNA (Cytosine-C5-)-methyltransferase nop2</fullName>
    </submittedName>
</protein>
<evidence type="ECO:0000256" key="3">
    <source>
        <dbReference type="ARBA" id="ARBA00022691"/>
    </source>
</evidence>
<keyword evidence="8" id="KW-1185">Reference proteome</keyword>
<dbReference type="GO" id="GO:0000470">
    <property type="term" value="P:maturation of LSU-rRNA"/>
    <property type="evidence" value="ECO:0007669"/>
    <property type="project" value="TreeGrafter"/>
</dbReference>
<dbReference type="GO" id="GO:0009383">
    <property type="term" value="F:rRNA (cytosine-C5-)-methyltransferase activity"/>
    <property type="evidence" value="ECO:0007669"/>
    <property type="project" value="TreeGrafter"/>
</dbReference>
<dbReference type="GO" id="GO:0070475">
    <property type="term" value="P:rRNA base methylation"/>
    <property type="evidence" value="ECO:0007669"/>
    <property type="project" value="TreeGrafter"/>
</dbReference>
<keyword evidence="4 5" id="KW-0694">RNA-binding</keyword>
<feature type="binding site" evidence="5">
    <location>
        <position position="26"/>
    </location>
    <ligand>
        <name>S-adenosyl-L-methionine</name>
        <dbReference type="ChEBI" id="CHEBI:59789"/>
    </ligand>
</feature>
<dbReference type="PANTHER" id="PTHR22807">
    <property type="entry name" value="NOP2 YEAST -RELATED NOL1/NOP2/FMU SUN DOMAIN-CONTAINING"/>
    <property type="match status" value="1"/>
</dbReference>
<evidence type="ECO:0000256" key="2">
    <source>
        <dbReference type="ARBA" id="ARBA00022679"/>
    </source>
</evidence>
<dbReference type="SUPFAM" id="SSF53335">
    <property type="entry name" value="S-adenosyl-L-methionine-dependent methyltransferases"/>
    <property type="match status" value="1"/>
</dbReference>
<dbReference type="InterPro" id="IPR049560">
    <property type="entry name" value="MeTrfase_RsmB-F_NOP2_cat"/>
</dbReference>
<sequence length="69" mass="7466">MCAAPGGKTSHIADLMKNSGVLFANDANIARCRAIIGNLHRLGVNNAIVSNLNAEEYAKVSERSRYFVM</sequence>
<comment type="caution">
    <text evidence="7">The sequence shown here is derived from an EMBL/GenBank/DDBJ whole genome shotgun (WGS) entry which is preliminary data.</text>
</comment>
<evidence type="ECO:0000256" key="1">
    <source>
        <dbReference type="ARBA" id="ARBA00022603"/>
    </source>
</evidence>
<dbReference type="EMBL" id="JAHQIW010002843">
    <property type="protein sequence ID" value="KAJ1356550.1"/>
    <property type="molecule type" value="Genomic_DNA"/>
</dbReference>
<dbReference type="GO" id="GO:0003723">
    <property type="term" value="F:RNA binding"/>
    <property type="evidence" value="ECO:0007669"/>
    <property type="project" value="UniProtKB-UniRule"/>
</dbReference>
<comment type="similarity">
    <text evidence="5">Belongs to the class I-like SAM-binding methyltransferase superfamily. RsmB/NOP family.</text>
</comment>
<dbReference type="GO" id="GO:0005730">
    <property type="term" value="C:nucleolus"/>
    <property type="evidence" value="ECO:0007669"/>
    <property type="project" value="TreeGrafter"/>
</dbReference>
<name>A0AAD5MDE2_PARTN</name>
<gene>
    <name evidence="7" type="primary">NOP2_2</name>
    <name evidence="7" type="ORF">KIN20_014280</name>
</gene>
<dbReference type="PANTHER" id="PTHR22807:SF30">
    <property type="entry name" value="28S RRNA (CYTOSINE(4447)-C(5))-METHYLTRANSFERASE-RELATED"/>
    <property type="match status" value="1"/>
</dbReference>
<dbReference type="Pfam" id="PF01189">
    <property type="entry name" value="Methyltr_RsmB-F"/>
    <property type="match status" value="1"/>
</dbReference>
<reference evidence="7" key="1">
    <citation type="submission" date="2021-06" db="EMBL/GenBank/DDBJ databases">
        <title>Parelaphostrongylus tenuis whole genome reference sequence.</title>
        <authorList>
            <person name="Garwood T.J."/>
            <person name="Larsen P.A."/>
            <person name="Fountain-Jones N.M."/>
            <person name="Garbe J.R."/>
            <person name="Macchietto M.G."/>
            <person name="Kania S.A."/>
            <person name="Gerhold R.W."/>
            <person name="Richards J.E."/>
            <person name="Wolf T.M."/>
        </authorList>
    </citation>
    <scope>NUCLEOTIDE SEQUENCE</scope>
    <source>
        <strain evidence="7">MNPRO001-30</strain>
        <tissue evidence="7">Meninges</tissue>
    </source>
</reference>
<dbReference type="InterPro" id="IPR029063">
    <property type="entry name" value="SAM-dependent_MTases_sf"/>
</dbReference>
<proteinExistence type="inferred from homology"/>
<dbReference type="Gene3D" id="3.40.50.150">
    <property type="entry name" value="Vaccinia Virus protein VP39"/>
    <property type="match status" value="1"/>
</dbReference>
<evidence type="ECO:0000256" key="5">
    <source>
        <dbReference type="PROSITE-ProRule" id="PRU01023"/>
    </source>
</evidence>
<feature type="domain" description="SAM-dependent MTase RsmB/NOP-type" evidence="6">
    <location>
        <begin position="1"/>
        <end position="69"/>
    </location>
</feature>
<dbReference type="PROSITE" id="PS51686">
    <property type="entry name" value="SAM_MT_RSMB_NOP"/>
    <property type="match status" value="1"/>
</dbReference>
<organism evidence="7 8">
    <name type="scientific">Parelaphostrongylus tenuis</name>
    <name type="common">Meningeal worm</name>
    <dbReference type="NCBI Taxonomy" id="148309"/>
    <lineage>
        <taxon>Eukaryota</taxon>
        <taxon>Metazoa</taxon>
        <taxon>Ecdysozoa</taxon>
        <taxon>Nematoda</taxon>
        <taxon>Chromadorea</taxon>
        <taxon>Rhabditida</taxon>
        <taxon>Rhabditina</taxon>
        <taxon>Rhabditomorpha</taxon>
        <taxon>Strongyloidea</taxon>
        <taxon>Metastrongylidae</taxon>
        <taxon>Parelaphostrongylus</taxon>
    </lineage>
</organism>
<keyword evidence="2 5" id="KW-0808">Transferase</keyword>
<evidence type="ECO:0000313" key="8">
    <source>
        <dbReference type="Proteomes" id="UP001196413"/>
    </source>
</evidence>
<dbReference type="Proteomes" id="UP001196413">
    <property type="component" value="Unassembled WGS sequence"/>
</dbReference>
<dbReference type="AlphaFoldDB" id="A0AAD5MDE2"/>
<evidence type="ECO:0000259" key="6">
    <source>
        <dbReference type="PROSITE" id="PS51686"/>
    </source>
</evidence>
<dbReference type="InterPro" id="IPR001678">
    <property type="entry name" value="MeTrfase_RsmB-F_NOP2_dom"/>
</dbReference>
<dbReference type="InterPro" id="IPR023267">
    <property type="entry name" value="RCMT"/>
</dbReference>
<comment type="caution">
    <text evidence="5">Lacks conserved residue(s) required for the propagation of feature annotation.</text>
</comment>
<keyword evidence="1 5" id="KW-0489">Methyltransferase</keyword>
<evidence type="ECO:0000313" key="7">
    <source>
        <dbReference type="EMBL" id="KAJ1356550.1"/>
    </source>
</evidence>
<evidence type="ECO:0000256" key="4">
    <source>
        <dbReference type="ARBA" id="ARBA00022884"/>
    </source>
</evidence>
<keyword evidence="3 5" id="KW-0949">S-adenosyl-L-methionine</keyword>
<feature type="binding site" evidence="5">
    <location>
        <begin position="2"/>
        <end position="8"/>
    </location>
    <ligand>
        <name>S-adenosyl-L-methionine</name>
        <dbReference type="ChEBI" id="CHEBI:59789"/>
    </ligand>
</feature>
<accession>A0AAD5MDE2</accession>